<accession>A0A1I8BPI5</accession>
<dbReference type="Proteomes" id="UP000095281">
    <property type="component" value="Unplaced"/>
</dbReference>
<name>A0A1I8BPI5_MELHA</name>
<organism evidence="2 3">
    <name type="scientific">Meloidogyne hapla</name>
    <name type="common">Root-knot nematode worm</name>
    <dbReference type="NCBI Taxonomy" id="6305"/>
    <lineage>
        <taxon>Eukaryota</taxon>
        <taxon>Metazoa</taxon>
        <taxon>Ecdysozoa</taxon>
        <taxon>Nematoda</taxon>
        <taxon>Chromadorea</taxon>
        <taxon>Rhabditida</taxon>
        <taxon>Tylenchina</taxon>
        <taxon>Tylenchomorpha</taxon>
        <taxon>Tylenchoidea</taxon>
        <taxon>Meloidogynidae</taxon>
        <taxon>Meloidogyninae</taxon>
        <taxon>Meloidogyne</taxon>
    </lineage>
</organism>
<dbReference type="AlphaFoldDB" id="A0A1I8BPI5"/>
<feature type="chain" id="PRO_5009316026" evidence="1">
    <location>
        <begin position="21"/>
        <end position="256"/>
    </location>
</feature>
<evidence type="ECO:0000313" key="3">
    <source>
        <dbReference type="WBParaSite" id="MhA1_Contig344.frz3.gene7"/>
    </source>
</evidence>
<evidence type="ECO:0000256" key="1">
    <source>
        <dbReference type="SAM" id="SignalP"/>
    </source>
</evidence>
<keyword evidence="2" id="KW-1185">Reference proteome</keyword>
<keyword evidence="1" id="KW-0732">Signal</keyword>
<feature type="signal peptide" evidence="1">
    <location>
        <begin position="1"/>
        <end position="20"/>
    </location>
</feature>
<proteinExistence type="predicted"/>
<reference evidence="3" key="1">
    <citation type="submission" date="2016-11" db="UniProtKB">
        <authorList>
            <consortium name="WormBaseParasite"/>
        </authorList>
    </citation>
    <scope>IDENTIFICATION</scope>
</reference>
<evidence type="ECO:0000313" key="2">
    <source>
        <dbReference type="Proteomes" id="UP000095281"/>
    </source>
</evidence>
<protein>
    <submittedName>
        <fullName evidence="3">Uncharacterized protein</fullName>
    </submittedName>
</protein>
<dbReference type="WBParaSite" id="MhA1_Contig344.frz3.gene7">
    <property type="protein sequence ID" value="MhA1_Contig344.frz3.gene7"/>
    <property type="gene ID" value="MhA1_Contig344.frz3.gene7"/>
</dbReference>
<sequence>MKNFGIIFLLFILIIPNICGKTNPFVEHIIRITFLKGITGMSEEELKLYQKEYGIETILDENIKEVFIESLENFNEKSDISVLINVIKVLIKKFEETEENKVIDNSVYNTKEKSREAWDISEWLEHKLIREFYKVGINQEINIVFEEVNNENLNDEEINNVANRAKNNDKSLNKILQLISIEMACIENELKESLKDLKDLDPEATKKKLERSETLKKRLKEEKALIKLYVAKRKVELFINNGRLDNALEKLKGERL</sequence>